<dbReference type="Proteomes" id="UP000499080">
    <property type="component" value="Unassembled WGS sequence"/>
</dbReference>
<proteinExistence type="predicted"/>
<sequence length="161" mass="17970">MMRGKGIPVFGPLIKDKATEYVANLGTPNPALDGAINSKSACKRRQISKSSICISTLAKVWEEDVLPTALKKCFPEANFLEEISAEKQDKTEDEEQVDTENTKKAWKQLVSLAKINEVDEFEQFLHVNANSIAADHPIYQNILVTGLIKMNPKTMMTTKMN</sequence>
<name>A0A4Y2M946_ARAVE</name>
<accession>A0A4Y2M946</accession>
<dbReference type="AlphaFoldDB" id="A0A4Y2M946"/>
<keyword evidence="2" id="KW-1185">Reference proteome</keyword>
<evidence type="ECO:0000313" key="2">
    <source>
        <dbReference type="Proteomes" id="UP000499080"/>
    </source>
</evidence>
<protein>
    <recommendedName>
        <fullName evidence="3">DDE-1 domain-containing protein</fullName>
    </recommendedName>
</protein>
<comment type="caution">
    <text evidence="1">The sequence shown here is derived from an EMBL/GenBank/DDBJ whole genome shotgun (WGS) entry which is preliminary data.</text>
</comment>
<evidence type="ECO:0000313" key="1">
    <source>
        <dbReference type="EMBL" id="GBN23645.1"/>
    </source>
</evidence>
<dbReference type="EMBL" id="BGPR01122236">
    <property type="protein sequence ID" value="GBN23645.1"/>
    <property type="molecule type" value="Genomic_DNA"/>
</dbReference>
<evidence type="ECO:0008006" key="3">
    <source>
        <dbReference type="Google" id="ProtNLM"/>
    </source>
</evidence>
<gene>
    <name evidence="1" type="ORF">AVEN_221014_1</name>
</gene>
<organism evidence="1 2">
    <name type="scientific">Araneus ventricosus</name>
    <name type="common">Orbweaver spider</name>
    <name type="synonym">Epeira ventricosa</name>
    <dbReference type="NCBI Taxonomy" id="182803"/>
    <lineage>
        <taxon>Eukaryota</taxon>
        <taxon>Metazoa</taxon>
        <taxon>Ecdysozoa</taxon>
        <taxon>Arthropoda</taxon>
        <taxon>Chelicerata</taxon>
        <taxon>Arachnida</taxon>
        <taxon>Araneae</taxon>
        <taxon>Araneomorphae</taxon>
        <taxon>Entelegynae</taxon>
        <taxon>Araneoidea</taxon>
        <taxon>Araneidae</taxon>
        <taxon>Araneus</taxon>
    </lineage>
</organism>
<reference evidence="1 2" key="1">
    <citation type="journal article" date="2019" name="Sci. Rep.">
        <title>Orb-weaving spider Araneus ventricosus genome elucidates the spidroin gene catalogue.</title>
        <authorList>
            <person name="Kono N."/>
            <person name="Nakamura H."/>
            <person name="Ohtoshi R."/>
            <person name="Moran D.A.P."/>
            <person name="Shinohara A."/>
            <person name="Yoshida Y."/>
            <person name="Fujiwara M."/>
            <person name="Mori M."/>
            <person name="Tomita M."/>
            <person name="Arakawa K."/>
        </authorList>
    </citation>
    <scope>NUCLEOTIDE SEQUENCE [LARGE SCALE GENOMIC DNA]</scope>
</reference>